<evidence type="ECO:0000313" key="3">
    <source>
        <dbReference type="Proteomes" id="UP000717515"/>
    </source>
</evidence>
<proteinExistence type="predicted"/>
<feature type="compositionally biased region" description="Basic residues" evidence="1">
    <location>
        <begin position="83"/>
        <end position="96"/>
    </location>
</feature>
<evidence type="ECO:0000256" key="1">
    <source>
        <dbReference type="SAM" id="MobiDB-lite"/>
    </source>
</evidence>
<sequence length="96" mass="10252">MANASVDANEVGHDAQPQYEARSSSITGLNTTPAATTMNAPMDYTGVGNNISGNVNSMNAAQTGGFYGSNNGVDQQHQQQQQGKHKRERTRIGRSR</sequence>
<comment type="caution">
    <text evidence="2">The sequence shown here is derived from an EMBL/GenBank/DDBJ whole genome shotgun (WGS) entry which is preliminary data.</text>
</comment>
<dbReference type="AlphaFoldDB" id="A0A9P8A326"/>
<organism evidence="2 3">
    <name type="scientific">Mortierella alpina</name>
    <name type="common">Oleaginous fungus</name>
    <name type="synonym">Mortierella renispora</name>
    <dbReference type="NCBI Taxonomy" id="64518"/>
    <lineage>
        <taxon>Eukaryota</taxon>
        <taxon>Fungi</taxon>
        <taxon>Fungi incertae sedis</taxon>
        <taxon>Mucoromycota</taxon>
        <taxon>Mortierellomycotina</taxon>
        <taxon>Mortierellomycetes</taxon>
        <taxon>Mortierellales</taxon>
        <taxon>Mortierellaceae</taxon>
        <taxon>Mortierella</taxon>
    </lineage>
</organism>
<protein>
    <submittedName>
        <fullName evidence="2">Uncharacterized protein</fullName>
    </submittedName>
</protein>
<name>A0A9P8A326_MORAP</name>
<gene>
    <name evidence="2" type="ORF">KVV02_006653</name>
</gene>
<dbReference type="Proteomes" id="UP000717515">
    <property type="component" value="Unassembled WGS sequence"/>
</dbReference>
<evidence type="ECO:0000313" key="2">
    <source>
        <dbReference type="EMBL" id="KAG9322490.1"/>
    </source>
</evidence>
<feature type="region of interest" description="Disordered" evidence="1">
    <location>
        <begin position="1"/>
        <end position="96"/>
    </location>
</feature>
<reference evidence="2" key="1">
    <citation type="submission" date="2021-07" db="EMBL/GenBank/DDBJ databases">
        <title>Draft genome of Mortierella alpina, strain LL118, isolated from an aspen leaf litter sample.</title>
        <authorList>
            <person name="Yang S."/>
            <person name="Vinatzer B.A."/>
        </authorList>
    </citation>
    <scope>NUCLEOTIDE SEQUENCE</scope>
    <source>
        <strain evidence="2">LL118</strain>
    </source>
</reference>
<feature type="compositionally biased region" description="Low complexity" evidence="1">
    <location>
        <begin position="30"/>
        <end position="59"/>
    </location>
</feature>
<dbReference type="EMBL" id="JAIFTL010000143">
    <property type="protein sequence ID" value="KAG9322490.1"/>
    <property type="molecule type" value="Genomic_DNA"/>
</dbReference>
<accession>A0A9P8A326</accession>